<dbReference type="GO" id="GO:0043565">
    <property type="term" value="F:sequence-specific DNA binding"/>
    <property type="evidence" value="ECO:0007669"/>
    <property type="project" value="InterPro"/>
</dbReference>
<keyword evidence="4" id="KW-0238">DNA-binding</keyword>
<dbReference type="Gene3D" id="3.40.50.300">
    <property type="entry name" value="P-loop containing nucleotide triphosphate hydrolases"/>
    <property type="match status" value="1"/>
</dbReference>
<dbReference type="PROSITE" id="PS50045">
    <property type="entry name" value="SIGMA54_INTERACT_4"/>
    <property type="match status" value="1"/>
</dbReference>
<evidence type="ECO:0000313" key="8">
    <source>
        <dbReference type="Proteomes" id="UP000056453"/>
    </source>
</evidence>
<dbReference type="PANTHER" id="PTHR32071:SF120">
    <property type="entry name" value="TRANSCRIPTIONAL REGULATOR-RELATED"/>
    <property type="match status" value="1"/>
</dbReference>
<dbReference type="InterPro" id="IPR003593">
    <property type="entry name" value="AAA+_ATPase"/>
</dbReference>
<dbReference type="Pfam" id="PF20161">
    <property type="entry name" value="VpsR"/>
    <property type="match status" value="1"/>
</dbReference>
<protein>
    <submittedName>
        <fullName evidence="7">Fis family transcriptional regulator</fullName>
    </submittedName>
</protein>
<gene>
    <name evidence="7" type="ORF">WJ96_17660</name>
</gene>
<dbReference type="GO" id="GO:0006355">
    <property type="term" value="P:regulation of DNA-templated transcription"/>
    <property type="evidence" value="ECO:0007669"/>
    <property type="project" value="InterPro"/>
</dbReference>
<evidence type="ECO:0000256" key="1">
    <source>
        <dbReference type="ARBA" id="ARBA00022741"/>
    </source>
</evidence>
<dbReference type="GO" id="GO:0005524">
    <property type="term" value="F:ATP binding"/>
    <property type="evidence" value="ECO:0007669"/>
    <property type="project" value="UniProtKB-KW"/>
</dbReference>
<dbReference type="InterPro" id="IPR025943">
    <property type="entry name" value="Sigma_54_int_dom_ATP-bd_2"/>
</dbReference>
<dbReference type="InterPro" id="IPR027417">
    <property type="entry name" value="P-loop_NTPase"/>
</dbReference>
<dbReference type="SMART" id="SM00382">
    <property type="entry name" value="AAA"/>
    <property type="match status" value="1"/>
</dbReference>
<dbReference type="EMBL" id="LPBJ01000089">
    <property type="protein sequence ID" value="KVP91618.1"/>
    <property type="molecule type" value="Genomic_DNA"/>
</dbReference>
<dbReference type="Gene3D" id="1.10.8.60">
    <property type="match status" value="1"/>
</dbReference>
<evidence type="ECO:0000313" key="7">
    <source>
        <dbReference type="EMBL" id="KVP91618.1"/>
    </source>
</evidence>
<evidence type="ECO:0000256" key="2">
    <source>
        <dbReference type="ARBA" id="ARBA00022840"/>
    </source>
</evidence>
<keyword evidence="3" id="KW-0805">Transcription regulation</keyword>
<sequence length="464" mass="51537">MRIPIARERFGSDGGRATGQRPLIYWTQAPSEMLREELARRDWKVTAIAHASELHKGTGEITGGILDLSGGHADAIGAIASVCTSMYDIAWVALVDAGQTDSSKVRALLRDYCFDYITLPAPHQRIADTVDHAYGMECLFASDREPLVSVEPGIIGTCSAMLRLFETVRRFARTEAPVFVSGETGTGKELTAVAIHRNSARRNGPFVAVNCGAIPPHLLQSELFGYERGAFTGANARNIGYVEAANGGTLLLDEIGDLPYESQTSLLRFLQEREIHRLGGRDPVSVDVRIVSATHVDLRDAIEDGRFRADLFHRLCVMRIDQPPLRARGKDIELLAHHVLERFRADASQRVRGFSTDAITALYKHDWPGNVRELINRVHRAIVMTERRLITARDLELERCLDAASPSVAAIRKSIEREVIEHALLRTRGRIAASARELGVSRATLYRWMDAYGINRPRRTRSSG</sequence>
<dbReference type="Gene3D" id="1.10.10.60">
    <property type="entry name" value="Homeodomain-like"/>
    <property type="match status" value="1"/>
</dbReference>
<dbReference type="InterPro" id="IPR058031">
    <property type="entry name" value="AAA_lid_NorR"/>
</dbReference>
<dbReference type="InterPro" id="IPR025944">
    <property type="entry name" value="Sigma_54_int_dom_CS"/>
</dbReference>
<keyword evidence="5" id="KW-0804">Transcription</keyword>
<keyword evidence="8" id="KW-1185">Reference proteome</keyword>
<dbReference type="PROSITE" id="PS00676">
    <property type="entry name" value="SIGMA54_INTERACT_2"/>
    <property type="match status" value="1"/>
</dbReference>
<dbReference type="PROSITE" id="PS00688">
    <property type="entry name" value="SIGMA54_INTERACT_3"/>
    <property type="match status" value="1"/>
</dbReference>
<evidence type="ECO:0000256" key="4">
    <source>
        <dbReference type="ARBA" id="ARBA00023125"/>
    </source>
</evidence>
<dbReference type="Pfam" id="PF02954">
    <property type="entry name" value="HTH_8"/>
    <property type="match status" value="1"/>
</dbReference>
<keyword evidence="1" id="KW-0547">Nucleotide-binding</keyword>
<dbReference type="PRINTS" id="PR01590">
    <property type="entry name" value="HTHFIS"/>
</dbReference>
<evidence type="ECO:0000256" key="5">
    <source>
        <dbReference type="ARBA" id="ARBA00023163"/>
    </source>
</evidence>
<name>A0AAW3MLH5_9BURK</name>
<dbReference type="InterPro" id="IPR002078">
    <property type="entry name" value="Sigma_54_int"/>
</dbReference>
<dbReference type="InterPro" id="IPR045343">
    <property type="entry name" value="VpsR"/>
</dbReference>
<comment type="caution">
    <text evidence="7">The sequence shown here is derived from an EMBL/GenBank/DDBJ whole genome shotgun (WGS) entry which is preliminary data.</text>
</comment>
<proteinExistence type="predicted"/>
<dbReference type="SUPFAM" id="SSF52540">
    <property type="entry name" value="P-loop containing nucleoside triphosphate hydrolases"/>
    <property type="match status" value="1"/>
</dbReference>
<evidence type="ECO:0000259" key="6">
    <source>
        <dbReference type="PROSITE" id="PS50045"/>
    </source>
</evidence>
<dbReference type="CDD" id="cd00009">
    <property type="entry name" value="AAA"/>
    <property type="match status" value="1"/>
</dbReference>
<dbReference type="Pfam" id="PF00158">
    <property type="entry name" value="Sigma54_activat"/>
    <property type="match status" value="1"/>
</dbReference>
<dbReference type="RefSeq" id="WP_059956231.1">
    <property type="nucleotide sequence ID" value="NZ_LPBJ01000089.1"/>
</dbReference>
<accession>A0AAW3MLH5</accession>
<feature type="domain" description="Sigma-54 factor interaction" evidence="6">
    <location>
        <begin position="154"/>
        <end position="383"/>
    </location>
</feature>
<dbReference type="SUPFAM" id="SSF46689">
    <property type="entry name" value="Homeodomain-like"/>
    <property type="match status" value="1"/>
</dbReference>
<evidence type="ECO:0000256" key="3">
    <source>
        <dbReference type="ARBA" id="ARBA00023015"/>
    </source>
</evidence>
<reference evidence="7 8" key="1">
    <citation type="submission" date="2015-11" db="EMBL/GenBank/DDBJ databases">
        <title>Expanding the genomic diversity of Burkholderia species for the development of highly accurate diagnostics.</title>
        <authorList>
            <person name="Sahl J."/>
            <person name="Keim P."/>
            <person name="Wagner D."/>
        </authorList>
    </citation>
    <scope>NUCLEOTIDE SEQUENCE [LARGE SCALE GENOMIC DNA]</scope>
    <source>
        <strain evidence="7 8">MSMB1808WGS</strain>
    </source>
</reference>
<organism evidence="7 8">
    <name type="scientific">Burkholderia ubonensis</name>
    <dbReference type="NCBI Taxonomy" id="101571"/>
    <lineage>
        <taxon>Bacteria</taxon>
        <taxon>Pseudomonadati</taxon>
        <taxon>Pseudomonadota</taxon>
        <taxon>Betaproteobacteria</taxon>
        <taxon>Burkholderiales</taxon>
        <taxon>Burkholderiaceae</taxon>
        <taxon>Burkholderia</taxon>
        <taxon>Burkholderia cepacia complex</taxon>
    </lineage>
</organism>
<dbReference type="InterPro" id="IPR002197">
    <property type="entry name" value="HTH_Fis"/>
</dbReference>
<dbReference type="Pfam" id="PF25601">
    <property type="entry name" value="AAA_lid_14"/>
    <property type="match status" value="1"/>
</dbReference>
<dbReference type="FunFam" id="3.40.50.300:FF:000006">
    <property type="entry name" value="DNA-binding transcriptional regulator NtrC"/>
    <property type="match status" value="1"/>
</dbReference>
<keyword evidence="2" id="KW-0067">ATP-binding</keyword>
<dbReference type="PANTHER" id="PTHR32071">
    <property type="entry name" value="TRANSCRIPTIONAL REGULATORY PROTEIN"/>
    <property type="match status" value="1"/>
</dbReference>
<dbReference type="AlphaFoldDB" id="A0AAW3MLH5"/>
<dbReference type="Proteomes" id="UP000056453">
    <property type="component" value="Unassembled WGS sequence"/>
</dbReference>
<dbReference type="InterPro" id="IPR009057">
    <property type="entry name" value="Homeodomain-like_sf"/>
</dbReference>